<dbReference type="NCBIfam" id="TIGR00996">
    <property type="entry name" value="Mtu_fam_mce"/>
    <property type="match status" value="1"/>
</dbReference>
<dbReference type="RefSeq" id="WP_246210078.1">
    <property type="nucleotide sequence ID" value="NZ_CP049866.1"/>
</dbReference>
<feature type="domain" description="Mammalian cell entry C-terminal" evidence="3">
    <location>
        <begin position="131"/>
        <end position="345"/>
    </location>
</feature>
<accession>A0A6G7YJ06</accession>
<evidence type="ECO:0000259" key="2">
    <source>
        <dbReference type="Pfam" id="PF02470"/>
    </source>
</evidence>
<dbReference type="AlphaFoldDB" id="A0A6G7YJ06"/>
<keyword evidence="1" id="KW-1133">Transmembrane helix</keyword>
<dbReference type="PANTHER" id="PTHR33371:SF19">
    <property type="entry name" value="MCE-FAMILY PROTEIN MCE4A"/>
    <property type="match status" value="1"/>
</dbReference>
<dbReference type="InterPro" id="IPR024516">
    <property type="entry name" value="Mce_C"/>
</dbReference>
<dbReference type="InterPro" id="IPR052336">
    <property type="entry name" value="MlaD_Phospholipid_Transporter"/>
</dbReference>
<dbReference type="InterPro" id="IPR003399">
    <property type="entry name" value="Mce/MlaD"/>
</dbReference>
<dbReference type="Proteomes" id="UP000502035">
    <property type="component" value="Chromosome"/>
</dbReference>
<keyword evidence="1" id="KW-0812">Transmembrane</keyword>
<evidence type="ECO:0000313" key="4">
    <source>
        <dbReference type="EMBL" id="QIK76719.1"/>
    </source>
</evidence>
<dbReference type="EMBL" id="CP049866">
    <property type="protein sequence ID" value="QIK76719.1"/>
    <property type="molecule type" value="Genomic_DNA"/>
</dbReference>
<dbReference type="PANTHER" id="PTHR33371">
    <property type="entry name" value="INTERMEMBRANE PHOSPHOLIPID TRANSPORT SYSTEM BINDING PROTEIN MLAD-RELATED"/>
    <property type="match status" value="1"/>
</dbReference>
<dbReference type="InterPro" id="IPR005693">
    <property type="entry name" value="Mce"/>
</dbReference>
<dbReference type="GO" id="GO:0051701">
    <property type="term" value="P:biological process involved in interaction with host"/>
    <property type="evidence" value="ECO:0007669"/>
    <property type="project" value="TreeGrafter"/>
</dbReference>
<keyword evidence="1" id="KW-0472">Membrane</keyword>
<gene>
    <name evidence="4" type="ORF">G7071_16105</name>
</gene>
<dbReference type="KEGG" id="npi:G7071_16105"/>
<dbReference type="Pfam" id="PF11887">
    <property type="entry name" value="Mce4_CUP1"/>
    <property type="match status" value="1"/>
</dbReference>
<sequence length="419" mass="45968">MFVNIYHDTKGEHARLFVAGVAYLTAMALLIALSIAIYGKVFTDVTRVKVHADRAGLQLAKYGDVRVHGALVGDVREIENDGDKAVITLALEPEAARTIPRDITVEILPTTLFGQKYVQLIPPEGGVTSAGVLRDGDVIPADRVRTNVEIQTILADLFPLLRAVRPADLNATLYALAHALTGQGEKLGQTMEDLDAYLREMNQHLPQLKRDMVALATVAKTYELAAPDLIRLLRNATVSARTLVQKKAEFGQLINALTGVAVSTRNVLSENEQALIEQGRYGVPLLRLLDTYSPQLNCMLTGIDAQRPDTRAVFADSIIRQTLEFGAPQRKAYTAADRPVYGEVGHGPWCLGLPHDFQKPAPTCHCGTVRTTTNEGVVCDGSRPQPHVHALQRQADDLHRRVARDDADARLDHGRLRPR</sequence>
<proteinExistence type="predicted"/>
<evidence type="ECO:0000313" key="5">
    <source>
        <dbReference type="Proteomes" id="UP000502035"/>
    </source>
</evidence>
<name>A0A6G7YJ06_9ACTN</name>
<evidence type="ECO:0000259" key="3">
    <source>
        <dbReference type="Pfam" id="PF11887"/>
    </source>
</evidence>
<evidence type="ECO:0000256" key="1">
    <source>
        <dbReference type="SAM" id="Phobius"/>
    </source>
</evidence>
<reference evidence="4 5" key="1">
    <citation type="submission" date="2020-03" db="EMBL/GenBank/DDBJ databases">
        <title>Nocardioides sp. nov., isolated from fish.</title>
        <authorList>
            <person name="Hyun D.-W."/>
            <person name="Bae J.-W."/>
        </authorList>
    </citation>
    <scope>NUCLEOTIDE SEQUENCE [LARGE SCALE GENOMIC DNA]</scope>
    <source>
        <strain evidence="4 5">HDW12A</strain>
    </source>
</reference>
<organism evidence="4 5">
    <name type="scientific">Nocardioides piscis</name>
    <dbReference type="NCBI Taxonomy" id="2714938"/>
    <lineage>
        <taxon>Bacteria</taxon>
        <taxon>Bacillati</taxon>
        <taxon>Actinomycetota</taxon>
        <taxon>Actinomycetes</taxon>
        <taxon>Propionibacteriales</taxon>
        <taxon>Nocardioidaceae</taxon>
        <taxon>Nocardioides</taxon>
    </lineage>
</organism>
<protein>
    <submittedName>
        <fullName evidence="4">MCE family protein</fullName>
    </submittedName>
</protein>
<dbReference type="Pfam" id="PF02470">
    <property type="entry name" value="MlaD"/>
    <property type="match status" value="1"/>
</dbReference>
<feature type="transmembrane region" description="Helical" evidence="1">
    <location>
        <begin position="16"/>
        <end position="39"/>
    </location>
</feature>
<keyword evidence="5" id="KW-1185">Reference proteome</keyword>
<dbReference type="GO" id="GO:0005576">
    <property type="term" value="C:extracellular region"/>
    <property type="evidence" value="ECO:0007669"/>
    <property type="project" value="TreeGrafter"/>
</dbReference>
<feature type="domain" description="Mce/MlaD" evidence="2">
    <location>
        <begin position="46"/>
        <end position="123"/>
    </location>
</feature>